<evidence type="ECO:0000313" key="3">
    <source>
        <dbReference type="Proteomes" id="UP000267249"/>
    </source>
</evidence>
<protein>
    <recommendedName>
        <fullName evidence="4">DUF4177 domain-containing protein</fullName>
    </recommendedName>
</protein>
<name>A0AAN1QNS6_SYNEL</name>
<proteinExistence type="predicted"/>
<feature type="compositionally biased region" description="Polar residues" evidence="1">
    <location>
        <begin position="14"/>
        <end position="32"/>
    </location>
</feature>
<dbReference type="RefSeq" id="WP_208672748.1">
    <property type="nucleotide sequence ID" value="NZ_CP030139.2"/>
</dbReference>
<gene>
    <name evidence="2" type="ORF">DOP62_07690</name>
</gene>
<dbReference type="EMBL" id="CP030139">
    <property type="protein sequence ID" value="AZB72605.1"/>
    <property type="molecule type" value="Genomic_DNA"/>
</dbReference>
<dbReference type="Proteomes" id="UP000267249">
    <property type="component" value="Chromosome"/>
</dbReference>
<feature type="region of interest" description="Disordered" evidence="1">
    <location>
        <begin position="14"/>
        <end position="35"/>
    </location>
</feature>
<accession>A0AAN1QNS6</accession>
<dbReference type="AlphaFoldDB" id="A0AAN1QNS6"/>
<organism evidence="2 3">
    <name type="scientific">Synechococcus elongatus PCC 11801</name>
    <dbReference type="NCBI Taxonomy" id="2219813"/>
    <lineage>
        <taxon>Bacteria</taxon>
        <taxon>Bacillati</taxon>
        <taxon>Cyanobacteriota</taxon>
        <taxon>Cyanophyceae</taxon>
        <taxon>Synechococcales</taxon>
        <taxon>Synechococcaceae</taxon>
        <taxon>Synechococcus</taxon>
    </lineage>
</organism>
<evidence type="ECO:0008006" key="4">
    <source>
        <dbReference type="Google" id="ProtNLM"/>
    </source>
</evidence>
<evidence type="ECO:0000313" key="2">
    <source>
        <dbReference type="EMBL" id="AZB72605.1"/>
    </source>
</evidence>
<sequence>MIRWQYRLVYLSTSPSKPQASGSTSQADTPATSPEKLFSKPFLEQQFPEYYSDKAQRPLPSSGGLQQLIDLFNRLGSEGWEYYSREEISGVNLLIFRRPLQDDTPST</sequence>
<evidence type="ECO:0000256" key="1">
    <source>
        <dbReference type="SAM" id="MobiDB-lite"/>
    </source>
</evidence>
<reference evidence="2 3" key="1">
    <citation type="journal article" date="2018" name="Sci. Rep.">
        <title>Genome Features and Biochemical Characteristics of a Robust, Fast Growing and Naturally Transformable Cyanobacterium Synechococcus elongatus PCC 11801 Isolated from India.</title>
        <authorList>
            <person name="Jaiswal D."/>
            <person name="Sengupta A."/>
            <person name="Sohoni S."/>
            <person name="Sengupta S."/>
            <person name="Phadnavis A.G."/>
            <person name="Pakrasi H.B."/>
            <person name="Wangikar P.P."/>
        </authorList>
    </citation>
    <scope>NUCLEOTIDE SEQUENCE [LARGE SCALE GENOMIC DNA]</scope>
    <source>
        <strain evidence="2 3">PCC 11801</strain>
    </source>
</reference>